<organism evidence="2 3">
    <name type="scientific">Tanacetum coccineum</name>
    <dbReference type="NCBI Taxonomy" id="301880"/>
    <lineage>
        <taxon>Eukaryota</taxon>
        <taxon>Viridiplantae</taxon>
        <taxon>Streptophyta</taxon>
        <taxon>Embryophyta</taxon>
        <taxon>Tracheophyta</taxon>
        <taxon>Spermatophyta</taxon>
        <taxon>Magnoliopsida</taxon>
        <taxon>eudicotyledons</taxon>
        <taxon>Gunneridae</taxon>
        <taxon>Pentapetalae</taxon>
        <taxon>asterids</taxon>
        <taxon>campanulids</taxon>
        <taxon>Asterales</taxon>
        <taxon>Asteraceae</taxon>
        <taxon>Asteroideae</taxon>
        <taxon>Anthemideae</taxon>
        <taxon>Anthemidinae</taxon>
        <taxon>Tanacetum</taxon>
    </lineage>
</organism>
<name>A0ABQ4Y487_9ASTR</name>
<dbReference type="Proteomes" id="UP001151760">
    <property type="component" value="Unassembled WGS sequence"/>
</dbReference>
<keyword evidence="3" id="KW-1185">Reference proteome</keyword>
<dbReference type="EMBL" id="BQNB010010033">
    <property type="protein sequence ID" value="GJS71817.1"/>
    <property type="molecule type" value="Genomic_DNA"/>
</dbReference>
<feature type="region of interest" description="Disordered" evidence="1">
    <location>
        <begin position="1"/>
        <end position="20"/>
    </location>
</feature>
<reference evidence="2" key="2">
    <citation type="submission" date="2022-01" db="EMBL/GenBank/DDBJ databases">
        <authorList>
            <person name="Yamashiro T."/>
            <person name="Shiraishi A."/>
            <person name="Satake H."/>
            <person name="Nakayama K."/>
        </authorList>
    </citation>
    <scope>NUCLEOTIDE SEQUENCE</scope>
</reference>
<accession>A0ABQ4Y487</accession>
<evidence type="ECO:0000313" key="2">
    <source>
        <dbReference type="EMBL" id="GJS71817.1"/>
    </source>
</evidence>
<evidence type="ECO:0000256" key="1">
    <source>
        <dbReference type="SAM" id="MobiDB-lite"/>
    </source>
</evidence>
<protein>
    <submittedName>
        <fullName evidence="2">Uncharacterized protein</fullName>
    </submittedName>
</protein>
<proteinExistence type="predicted"/>
<reference evidence="2" key="1">
    <citation type="journal article" date="2022" name="Int. J. Mol. Sci.">
        <title>Draft Genome of Tanacetum Coccineum: Genomic Comparison of Closely Related Tanacetum-Family Plants.</title>
        <authorList>
            <person name="Yamashiro T."/>
            <person name="Shiraishi A."/>
            <person name="Nakayama K."/>
            <person name="Satake H."/>
        </authorList>
    </citation>
    <scope>NUCLEOTIDE SEQUENCE</scope>
</reference>
<sequence>MGPPLPTVEDPLKSSSNPSHEMSGLLYSLTFSPPTKLELHPILTPLPAFKPLAVHAPLPALFQSRFKETDLLRSSYEFAYLDYETYPQKEHQ</sequence>
<gene>
    <name evidence="2" type="ORF">Tco_0704658</name>
</gene>
<evidence type="ECO:0000313" key="3">
    <source>
        <dbReference type="Proteomes" id="UP001151760"/>
    </source>
</evidence>
<comment type="caution">
    <text evidence="2">The sequence shown here is derived from an EMBL/GenBank/DDBJ whole genome shotgun (WGS) entry which is preliminary data.</text>
</comment>